<dbReference type="EnsemblMetazoa" id="CapteT195283">
    <property type="protein sequence ID" value="CapteP195283"/>
    <property type="gene ID" value="CapteG195283"/>
</dbReference>
<gene>
    <name evidence="1" type="ORF">CAPTEDRAFT_195283</name>
</gene>
<evidence type="ECO:0000313" key="3">
    <source>
        <dbReference type="Proteomes" id="UP000014760"/>
    </source>
</evidence>
<dbReference type="AlphaFoldDB" id="R7UJ50"/>
<protein>
    <submittedName>
        <fullName evidence="1 2">Uncharacterized protein</fullName>
    </submittedName>
</protein>
<reference evidence="1 3" key="2">
    <citation type="journal article" date="2013" name="Nature">
        <title>Insights into bilaterian evolution from three spiralian genomes.</title>
        <authorList>
            <person name="Simakov O."/>
            <person name="Marletaz F."/>
            <person name="Cho S.J."/>
            <person name="Edsinger-Gonzales E."/>
            <person name="Havlak P."/>
            <person name="Hellsten U."/>
            <person name="Kuo D.H."/>
            <person name="Larsson T."/>
            <person name="Lv J."/>
            <person name="Arendt D."/>
            <person name="Savage R."/>
            <person name="Osoegawa K."/>
            <person name="de Jong P."/>
            <person name="Grimwood J."/>
            <person name="Chapman J.A."/>
            <person name="Shapiro H."/>
            <person name="Aerts A."/>
            <person name="Otillar R.P."/>
            <person name="Terry A.Y."/>
            <person name="Boore J.L."/>
            <person name="Grigoriev I.V."/>
            <person name="Lindberg D.R."/>
            <person name="Seaver E.C."/>
            <person name="Weisblat D.A."/>
            <person name="Putnam N.H."/>
            <person name="Rokhsar D.S."/>
        </authorList>
    </citation>
    <scope>NUCLEOTIDE SEQUENCE</scope>
    <source>
        <strain evidence="1 3">I ESC-2004</strain>
    </source>
</reference>
<evidence type="ECO:0000313" key="1">
    <source>
        <dbReference type="EMBL" id="ELU03828.1"/>
    </source>
</evidence>
<sequence>MKSLAECICEFYNPDEVYVAREMLWDVYGQEHLYLDTDISKIAQYIDNVEAVGVSGMEDSQLISGRPYGGFDKYYDDIVRVMRSSAEVTIPICKERGKAGCSTHVKQFQEDAIFWNRIWVENGRPTTGSLTHSPPNTEISVLACPTLLRQTRRFPCFALFAIYGCYNLLRIISENIKEFDCVHL</sequence>
<dbReference type="EMBL" id="KB302856">
    <property type="protein sequence ID" value="ELU03828.1"/>
    <property type="molecule type" value="Genomic_DNA"/>
</dbReference>
<dbReference type="HOGENOM" id="CLU_1469571_0_0_1"/>
<reference evidence="2" key="3">
    <citation type="submission" date="2015-06" db="UniProtKB">
        <authorList>
            <consortium name="EnsemblMetazoa"/>
        </authorList>
    </citation>
    <scope>IDENTIFICATION</scope>
</reference>
<organism evidence="1">
    <name type="scientific">Capitella teleta</name>
    <name type="common">Polychaete worm</name>
    <dbReference type="NCBI Taxonomy" id="283909"/>
    <lineage>
        <taxon>Eukaryota</taxon>
        <taxon>Metazoa</taxon>
        <taxon>Spiralia</taxon>
        <taxon>Lophotrochozoa</taxon>
        <taxon>Annelida</taxon>
        <taxon>Polychaeta</taxon>
        <taxon>Sedentaria</taxon>
        <taxon>Scolecida</taxon>
        <taxon>Capitellidae</taxon>
        <taxon>Capitella</taxon>
    </lineage>
</organism>
<dbReference type="EMBL" id="AMQN01024323">
    <property type="status" value="NOT_ANNOTATED_CDS"/>
    <property type="molecule type" value="Genomic_DNA"/>
</dbReference>
<accession>R7UJ50</accession>
<dbReference type="Proteomes" id="UP000014760">
    <property type="component" value="Unassembled WGS sequence"/>
</dbReference>
<evidence type="ECO:0000313" key="2">
    <source>
        <dbReference type="EnsemblMetazoa" id="CapteP195283"/>
    </source>
</evidence>
<proteinExistence type="predicted"/>
<dbReference type="OrthoDB" id="7476844at2759"/>
<dbReference type="EMBL" id="AMQN01024324">
    <property type="status" value="NOT_ANNOTATED_CDS"/>
    <property type="molecule type" value="Genomic_DNA"/>
</dbReference>
<keyword evidence="3" id="KW-1185">Reference proteome</keyword>
<name>R7UJ50_CAPTE</name>
<reference evidence="3" key="1">
    <citation type="submission" date="2012-12" db="EMBL/GenBank/DDBJ databases">
        <authorList>
            <person name="Hellsten U."/>
            <person name="Grimwood J."/>
            <person name="Chapman J.A."/>
            <person name="Shapiro H."/>
            <person name="Aerts A."/>
            <person name="Otillar R.P."/>
            <person name="Terry A.Y."/>
            <person name="Boore J.L."/>
            <person name="Simakov O."/>
            <person name="Marletaz F."/>
            <person name="Cho S.-J."/>
            <person name="Edsinger-Gonzales E."/>
            <person name="Havlak P."/>
            <person name="Kuo D.-H."/>
            <person name="Larsson T."/>
            <person name="Lv J."/>
            <person name="Arendt D."/>
            <person name="Savage R."/>
            <person name="Osoegawa K."/>
            <person name="de Jong P."/>
            <person name="Lindberg D.R."/>
            <person name="Seaver E.C."/>
            <person name="Weisblat D.A."/>
            <person name="Putnam N.H."/>
            <person name="Grigoriev I.V."/>
            <person name="Rokhsar D.S."/>
        </authorList>
    </citation>
    <scope>NUCLEOTIDE SEQUENCE</scope>
    <source>
        <strain evidence="3">I ESC-2004</strain>
    </source>
</reference>